<feature type="region of interest" description="Disordered" evidence="1">
    <location>
        <begin position="1"/>
        <end position="35"/>
    </location>
</feature>
<dbReference type="EMBL" id="RKHK01000001">
    <property type="protein sequence ID" value="ROR74098.1"/>
    <property type="molecule type" value="Genomic_DNA"/>
</dbReference>
<protein>
    <submittedName>
        <fullName evidence="3">Uncharacterized protein</fullName>
    </submittedName>
</protein>
<organism evidence="3 4">
    <name type="scientific">Bogoriella caseilytica</name>
    <dbReference type="NCBI Taxonomy" id="56055"/>
    <lineage>
        <taxon>Bacteria</taxon>
        <taxon>Bacillati</taxon>
        <taxon>Actinomycetota</taxon>
        <taxon>Actinomycetes</taxon>
        <taxon>Micrococcales</taxon>
        <taxon>Bogoriellaceae</taxon>
        <taxon>Bogoriella</taxon>
    </lineage>
</organism>
<evidence type="ECO:0000313" key="3">
    <source>
        <dbReference type="EMBL" id="ROR74098.1"/>
    </source>
</evidence>
<sequence>MQPTTGAAGSWSAPPSRMRAVARSRSEGPGALPPGAGPLHVLRDWTLPQPWVASQDLGILGKSPGFFEDSLGVLAEPGGAVSVAVHDGPLPESIAAVAQRRARHRPPPTVLIERRALRCPPPVALRRWREAAGESEASGRPASGLSSPREVRMATAGVYQVALVRTRPWLAAGPGVRVSAVLIMDGVRDALVLTMTWDDEDGMEALDALAIRTVQQLGLQIDPPPEMAAELLAHAPGRQAGRIPRQWNGVSTPARAGAPALRAVTQGLSAGVRGVFGDRFVIPCLLVWVLGVTVLVAQVLAAGTAVASVVATSVLIAACVLPYLLAWRAWTILHGLVTDPVDRTMRLPAQRMRPTGLWYYLATAAILGAALFVSMVGGLMGALPIRQGAALVAWTAGHVLLVALEHLRPGTPRLRRWWQQRASARLGAATLRE</sequence>
<dbReference type="Proteomes" id="UP000280668">
    <property type="component" value="Unassembled WGS sequence"/>
</dbReference>
<keyword evidence="2" id="KW-1133">Transmembrane helix</keyword>
<comment type="caution">
    <text evidence="3">The sequence shown here is derived from an EMBL/GenBank/DDBJ whole genome shotgun (WGS) entry which is preliminary data.</text>
</comment>
<proteinExistence type="predicted"/>
<feature type="transmembrane region" description="Helical" evidence="2">
    <location>
        <begin position="357"/>
        <end position="383"/>
    </location>
</feature>
<reference evidence="3 4" key="1">
    <citation type="submission" date="2018-11" db="EMBL/GenBank/DDBJ databases">
        <title>Sequencing the genomes of 1000 actinobacteria strains.</title>
        <authorList>
            <person name="Klenk H.-P."/>
        </authorList>
    </citation>
    <scope>NUCLEOTIDE SEQUENCE [LARGE SCALE GENOMIC DNA]</scope>
    <source>
        <strain evidence="3 4">DSM 11294</strain>
    </source>
</reference>
<evidence type="ECO:0000313" key="4">
    <source>
        <dbReference type="Proteomes" id="UP000280668"/>
    </source>
</evidence>
<dbReference type="AlphaFoldDB" id="A0A3N2BFV1"/>
<keyword evidence="2" id="KW-0472">Membrane</keyword>
<name>A0A3N2BFV1_9MICO</name>
<keyword evidence="2" id="KW-0812">Transmembrane</keyword>
<feature type="transmembrane region" description="Helical" evidence="2">
    <location>
        <begin position="306"/>
        <end position="326"/>
    </location>
</feature>
<dbReference type="OrthoDB" id="9955068at2"/>
<keyword evidence="4" id="KW-1185">Reference proteome</keyword>
<dbReference type="RefSeq" id="WP_148058950.1">
    <property type="nucleotide sequence ID" value="NZ_RKHK01000001.1"/>
</dbReference>
<evidence type="ECO:0000256" key="2">
    <source>
        <dbReference type="SAM" id="Phobius"/>
    </source>
</evidence>
<feature type="transmembrane region" description="Helical" evidence="2">
    <location>
        <begin position="280"/>
        <end position="300"/>
    </location>
</feature>
<evidence type="ECO:0000256" key="1">
    <source>
        <dbReference type="SAM" id="MobiDB-lite"/>
    </source>
</evidence>
<gene>
    <name evidence="3" type="ORF">EDD31_2495</name>
</gene>
<accession>A0A3N2BFV1</accession>
<feature type="transmembrane region" description="Helical" evidence="2">
    <location>
        <begin position="389"/>
        <end position="407"/>
    </location>
</feature>